<sequence length="283" mass="30300">MKLSKALCLMLCLSSSSAVIADESYGDLSARIGDLEKRIGGQSASGEDFATQEDLESLKNQIKELRGRIEVLEHQSSKNSTATGTISTVSAATDSIDDCDAVAGDDAAEDDVEAILQDLATAPASGKEAARDKATEKAEKEAPTGILEKSDDNAQYDQAMALYKKKEYAEAEEAFRYYVKQYPKGKQITQAKLHIADCELATATETKQKGMAKTAAADFAAAYKANPKGSTGAQALLGMAQSIKLQGETKKACVVLKKLKADFPKEKSTMAKAKDLSKQYKCN</sequence>
<feature type="compositionally biased region" description="Basic and acidic residues" evidence="1">
    <location>
        <begin position="128"/>
        <end position="151"/>
    </location>
</feature>
<accession>A0A077AZD0</accession>
<evidence type="ECO:0000313" key="4">
    <source>
        <dbReference type="Proteomes" id="UP000028926"/>
    </source>
</evidence>
<evidence type="ECO:0000256" key="2">
    <source>
        <dbReference type="SAM" id="SignalP"/>
    </source>
</evidence>
<dbReference type="AlphaFoldDB" id="A0A077AZD0"/>
<reference evidence="3 4" key="1">
    <citation type="submission" date="2014-07" db="EMBL/GenBank/DDBJ databases">
        <title>Comparative genomic insights into amoeba endosymbionts belonging to the families of Holosporaceae and Candidatus Midichloriaceae within Rickettsiales.</title>
        <authorList>
            <person name="Wang Z."/>
            <person name="Wu M."/>
        </authorList>
    </citation>
    <scope>NUCLEOTIDE SEQUENCE [LARGE SCALE GENOMIC DNA]</scope>
    <source>
        <strain evidence="3">PRA3</strain>
    </source>
</reference>
<dbReference type="KEGG" id="paca:ID47_10250"/>
<organism evidence="3 4">
    <name type="scientific">Candidatus Odyssella acanthamoebae</name>
    <dbReference type="NCBI Taxonomy" id="91604"/>
    <lineage>
        <taxon>Bacteria</taxon>
        <taxon>Pseudomonadati</taxon>
        <taxon>Pseudomonadota</taxon>
        <taxon>Alphaproteobacteria</taxon>
        <taxon>Holosporales</taxon>
        <taxon>Candidatus Paracaedibacteraceae</taxon>
        <taxon>Candidatus Odyssella</taxon>
    </lineage>
</organism>
<dbReference type="Pfam" id="PF13174">
    <property type="entry name" value="TPR_6"/>
    <property type="match status" value="2"/>
</dbReference>
<proteinExistence type="predicted"/>
<feature type="signal peptide" evidence="2">
    <location>
        <begin position="1"/>
        <end position="21"/>
    </location>
</feature>
<dbReference type="InterPro" id="IPR019734">
    <property type="entry name" value="TPR_rpt"/>
</dbReference>
<dbReference type="eggNOG" id="COG1729">
    <property type="taxonomic scope" value="Bacteria"/>
</dbReference>
<name>A0A077AZD0_9PROT</name>
<dbReference type="HOGENOM" id="CLU_982415_0_0_5"/>
<gene>
    <name evidence="3" type="ORF">ID47_10250</name>
</gene>
<dbReference type="InterPro" id="IPR011990">
    <property type="entry name" value="TPR-like_helical_dom_sf"/>
</dbReference>
<evidence type="ECO:0000313" key="3">
    <source>
        <dbReference type="EMBL" id="AIK97028.1"/>
    </source>
</evidence>
<feature type="region of interest" description="Disordered" evidence="1">
    <location>
        <begin position="120"/>
        <end position="151"/>
    </location>
</feature>
<dbReference type="Proteomes" id="UP000028926">
    <property type="component" value="Chromosome"/>
</dbReference>
<keyword evidence="2" id="KW-0732">Signal</keyword>
<dbReference type="STRING" id="91604.ID47_10250"/>
<dbReference type="Gene3D" id="1.25.40.10">
    <property type="entry name" value="Tetratricopeptide repeat domain"/>
    <property type="match status" value="1"/>
</dbReference>
<evidence type="ECO:0000256" key="1">
    <source>
        <dbReference type="SAM" id="MobiDB-lite"/>
    </source>
</evidence>
<feature type="chain" id="PRO_5001717116" description="Cell division coordinator CpoB" evidence="2">
    <location>
        <begin position="22"/>
        <end position="283"/>
    </location>
</feature>
<protein>
    <recommendedName>
        <fullName evidence="5">Cell division coordinator CpoB</fullName>
    </recommendedName>
</protein>
<dbReference type="OrthoDB" id="9841287at2"/>
<dbReference type="EMBL" id="CP008941">
    <property type="protein sequence ID" value="AIK97028.1"/>
    <property type="molecule type" value="Genomic_DNA"/>
</dbReference>
<dbReference type="RefSeq" id="WP_038466011.1">
    <property type="nucleotide sequence ID" value="NZ_CP008941.1"/>
</dbReference>
<evidence type="ECO:0008006" key="5">
    <source>
        <dbReference type="Google" id="ProtNLM"/>
    </source>
</evidence>
<keyword evidence="4" id="KW-1185">Reference proteome</keyword>
<dbReference type="SUPFAM" id="SSF48452">
    <property type="entry name" value="TPR-like"/>
    <property type="match status" value="1"/>
</dbReference>